<accession>A0A093C0S6</accession>
<organism evidence="2 3">
    <name type="scientific">Tauraco erythrolophus</name>
    <name type="common">Red-crested turaco</name>
    <dbReference type="NCBI Taxonomy" id="121530"/>
    <lineage>
        <taxon>Eukaryota</taxon>
        <taxon>Metazoa</taxon>
        <taxon>Chordata</taxon>
        <taxon>Craniata</taxon>
        <taxon>Vertebrata</taxon>
        <taxon>Euteleostomi</taxon>
        <taxon>Archelosauria</taxon>
        <taxon>Archosauria</taxon>
        <taxon>Dinosauria</taxon>
        <taxon>Saurischia</taxon>
        <taxon>Theropoda</taxon>
        <taxon>Coelurosauria</taxon>
        <taxon>Aves</taxon>
        <taxon>Neognathae</taxon>
        <taxon>Neoaves</taxon>
        <taxon>Otidimorphae</taxon>
        <taxon>Musophagiformes</taxon>
        <taxon>Musophagidae</taxon>
        <taxon>Tauraco</taxon>
    </lineage>
</organism>
<evidence type="ECO:0000313" key="3">
    <source>
        <dbReference type="Proteomes" id="UP000053661"/>
    </source>
</evidence>
<feature type="non-terminal residue" evidence="2">
    <location>
        <position position="1"/>
    </location>
</feature>
<feature type="region of interest" description="Disordered" evidence="1">
    <location>
        <begin position="1"/>
        <end position="29"/>
    </location>
</feature>
<evidence type="ECO:0000256" key="1">
    <source>
        <dbReference type="SAM" id="MobiDB-lite"/>
    </source>
</evidence>
<sequence length="86" mass="9444">SENNIWDTDEKLSNYSRKTPEQVGHTSSLQKEADVNYLQTCSPCCNSSGPSGKKELSAELKCEDKETYGTCYQKQGESTAGVFVPS</sequence>
<reference evidence="2 3" key="1">
    <citation type="submission" date="2014-04" db="EMBL/GenBank/DDBJ databases">
        <title>Genome evolution of avian class.</title>
        <authorList>
            <person name="Zhang G."/>
            <person name="Li C."/>
        </authorList>
    </citation>
    <scope>NUCLEOTIDE SEQUENCE [LARGE SCALE GENOMIC DNA]</scope>
    <source>
        <strain evidence="2">BGI_N340</strain>
    </source>
</reference>
<keyword evidence="3" id="KW-1185">Reference proteome</keyword>
<proteinExistence type="predicted"/>
<evidence type="ECO:0000313" key="2">
    <source>
        <dbReference type="EMBL" id="KFV06659.1"/>
    </source>
</evidence>
<feature type="non-terminal residue" evidence="2">
    <location>
        <position position="86"/>
    </location>
</feature>
<name>A0A093C0S6_TAUER</name>
<protein>
    <submittedName>
        <fullName evidence="2">Uncharacterized protein</fullName>
    </submittedName>
</protein>
<dbReference type="EMBL" id="KL452277">
    <property type="protein sequence ID" value="KFV06659.1"/>
    <property type="molecule type" value="Genomic_DNA"/>
</dbReference>
<dbReference type="Proteomes" id="UP000053661">
    <property type="component" value="Unassembled WGS sequence"/>
</dbReference>
<dbReference type="AlphaFoldDB" id="A0A093C0S6"/>
<gene>
    <name evidence="2" type="ORF">N340_07193</name>
</gene>